<dbReference type="PANTHER" id="PTHR23309:SF49">
    <property type="entry name" value="PEROXISOMAL BIFUNCTIONAL ENZYME"/>
    <property type="match status" value="1"/>
</dbReference>
<dbReference type="GO" id="GO:0005777">
    <property type="term" value="C:peroxisome"/>
    <property type="evidence" value="ECO:0007669"/>
    <property type="project" value="TreeGrafter"/>
</dbReference>
<evidence type="ECO:0000259" key="4">
    <source>
        <dbReference type="Pfam" id="PF02737"/>
    </source>
</evidence>
<dbReference type="GO" id="GO:0070403">
    <property type="term" value="F:NAD+ binding"/>
    <property type="evidence" value="ECO:0007669"/>
    <property type="project" value="InterPro"/>
</dbReference>
<dbReference type="GO" id="GO:0006635">
    <property type="term" value="P:fatty acid beta-oxidation"/>
    <property type="evidence" value="ECO:0007669"/>
    <property type="project" value="TreeGrafter"/>
</dbReference>
<evidence type="ECO:0000256" key="2">
    <source>
        <dbReference type="ARBA" id="ARBA00023239"/>
    </source>
</evidence>
<dbReference type="Gene3D" id="3.40.50.720">
    <property type="entry name" value="NAD(P)-binding Rossmann-like Domain"/>
    <property type="match status" value="1"/>
</dbReference>
<name>A0A7J6H5J1_CANSA</name>
<proteinExistence type="predicted"/>
<dbReference type="Pfam" id="PF02737">
    <property type="entry name" value="3HCDH_N"/>
    <property type="match status" value="1"/>
</dbReference>
<protein>
    <recommendedName>
        <fullName evidence="4">3-hydroxyacyl-CoA dehydrogenase NAD binding domain-containing protein</fullName>
    </recommendedName>
</protein>
<keyword evidence="2" id="KW-0456">Lyase</keyword>
<dbReference type="GO" id="GO:0003857">
    <property type="term" value="F:(3S)-3-hydroxyacyl-CoA dehydrogenase (NAD+) activity"/>
    <property type="evidence" value="ECO:0007669"/>
    <property type="project" value="TreeGrafter"/>
</dbReference>
<sequence length="141" mass="15599">MPFLEIVRTEKTSPQVIVDLLSVAKTINKVAVVVRNCPGFAVNRTFFPYTTAQGSHLLVHLVRLQDLIGYKVSIASGNELPKAYPDRTFVSPLVELLIKSGRNGKKNGRRVVFFALDQGIVIRPSDLDVASVLRISFPSHL</sequence>
<accession>A0A7J6H5J1</accession>
<dbReference type="EMBL" id="JAATIP010000030">
    <property type="protein sequence ID" value="KAF4389978.1"/>
    <property type="molecule type" value="Genomic_DNA"/>
</dbReference>
<dbReference type="AlphaFoldDB" id="A0A7J6H5J1"/>
<evidence type="ECO:0000256" key="3">
    <source>
        <dbReference type="ARBA" id="ARBA00023268"/>
    </source>
</evidence>
<dbReference type="GO" id="GO:0016829">
    <property type="term" value="F:lyase activity"/>
    <property type="evidence" value="ECO:0007669"/>
    <property type="project" value="UniProtKB-KW"/>
</dbReference>
<dbReference type="PANTHER" id="PTHR23309">
    <property type="entry name" value="3-HYDROXYACYL-COA DEHYROGENASE"/>
    <property type="match status" value="1"/>
</dbReference>
<evidence type="ECO:0000313" key="6">
    <source>
        <dbReference type="Proteomes" id="UP000525078"/>
    </source>
</evidence>
<dbReference type="SUPFAM" id="SSF48179">
    <property type="entry name" value="6-phosphogluconate dehydrogenase C-terminal domain-like"/>
    <property type="match status" value="1"/>
</dbReference>
<comment type="caution">
    <text evidence="5">The sequence shown here is derived from an EMBL/GenBank/DDBJ whole genome shotgun (WGS) entry which is preliminary data.</text>
</comment>
<keyword evidence="3" id="KW-0511">Multifunctional enzyme</keyword>
<gene>
    <name evidence="5" type="ORF">F8388_002920</name>
</gene>
<dbReference type="GO" id="GO:0016853">
    <property type="term" value="F:isomerase activity"/>
    <property type="evidence" value="ECO:0007669"/>
    <property type="project" value="UniProtKB-KW"/>
</dbReference>
<feature type="domain" description="3-hydroxyacyl-CoA dehydrogenase NAD binding" evidence="4">
    <location>
        <begin position="1"/>
        <end position="37"/>
    </location>
</feature>
<dbReference type="Proteomes" id="UP000525078">
    <property type="component" value="Unassembled WGS sequence"/>
</dbReference>
<dbReference type="Gene3D" id="1.10.1040.50">
    <property type="match status" value="1"/>
</dbReference>
<keyword evidence="1" id="KW-0413">Isomerase</keyword>
<reference evidence="5 6" key="1">
    <citation type="journal article" date="2020" name="bioRxiv">
        <title>Sequence and annotation of 42 cannabis genomes reveals extensive copy number variation in cannabinoid synthesis and pathogen resistance genes.</title>
        <authorList>
            <person name="Mckernan K.J."/>
            <person name="Helbert Y."/>
            <person name="Kane L.T."/>
            <person name="Ebling H."/>
            <person name="Zhang L."/>
            <person name="Liu B."/>
            <person name="Eaton Z."/>
            <person name="Mclaughlin S."/>
            <person name="Kingan S."/>
            <person name="Baybayan P."/>
            <person name="Concepcion G."/>
            <person name="Jordan M."/>
            <person name="Riva A."/>
            <person name="Barbazuk W."/>
            <person name="Harkins T."/>
        </authorList>
    </citation>
    <scope>NUCLEOTIDE SEQUENCE [LARGE SCALE GENOMIC DNA]</scope>
    <source>
        <strain evidence="6">cv. Jamaican Lion 4</strain>
        <tissue evidence="5">Leaf</tissue>
    </source>
</reference>
<evidence type="ECO:0000313" key="5">
    <source>
        <dbReference type="EMBL" id="KAF4389978.1"/>
    </source>
</evidence>
<dbReference type="InterPro" id="IPR008927">
    <property type="entry name" value="6-PGluconate_DH-like_C_sf"/>
</dbReference>
<organism evidence="5 6">
    <name type="scientific">Cannabis sativa</name>
    <name type="common">Hemp</name>
    <name type="synonym">Marijuana</name>
    <dbReference type="NCBI Taxonomy" id="3483"/>
    <lineage>
        <taxon>Eukaryota</taxon>
        <taxon>Viridiplantae</taxon>
        <taxon>Streptophyta</taxon>
        <taxon>Embryophyta</taxon>
        <taxon>Tracheophyta</taxon>
        <taxon>Spermatophyta</taxon>
        <taxon>Magnoliopsida</taxon>
        <taxon>eudicotyledons</taxon>
        <taxon>Gunneridae</taxon>
        <taxon>Pentapetalae</taxon>
        <taxon>rosids</taxon>
        <taxon>fabids</taxon>
        <taxon>Rosales</taxon>
        <taxon>Cannabaceae</taxon>
        <taxon>Cannabis</taxon>
    </lineage>
</organism>
<dbReference type="InterPro" id="IPR006176">
    <property type="entry name" value="3-OHacyl-CoA_DH_NAD-bd"/>
</dbReference>
<evidence type="ECO:0000256" key="1">
    <source>
        <dbReference type="ARBA" id="ARBA00023235"/>
    </source>
</evidence>